<name>A0A0C2JS35_THEKT</name>
<organism evidence="1 2">
    <name type="scientific">Thelohanellus kitauei</name>
    <name type="common">Myxosporean</name>
    <dbReference type="NCBI Taxonomy" id="669202"/>
    <lineage>
        <taxon>Eukaryota</taxon>
        <taxon>Metazoa</taxon>
        <taxon>Cnidaria</taxon>
        <taxon>Myxozoa</taxon>
        <taxon>Myxosporea</taxon>
        <taxon>Bivalvulida</taxon>
        <taxon>Platysporina</taxon>
        <taxon>Myxobolidae</taxon>
        <taxon>Thelohanellus</taxon>
    </lineage>
</organism>
<dbReference type="EMBL" id="JWZT01001317">
    <property type="protein sequence ID" value="KII72233.1"/>
    <property type="molecule type" value="Genomic_DNA"/>
</dbReference>
<comment type="caution">
    <text evidence="1">The sequence shown here is derived from an EMBL/GenBank/DDBJ whole genome shotgun (WGS) entry which is preliminary data.</text>
</comment>
<dbReference type="AlphaFoldDB" id="A0A0C2JS35"/>
<reference evidence="1 2" key="1">
    <citation type="journal article" date="2014" name="Genome Biol. Evol.">
        <title>The genome of the myxosporean Thelohanellus kitauei shows adaptations to nutrient acquisition within its fish host.</title>
        <authorList>
            <person name="Yang Y."/>
            <person name="Xiong J."/>
            <person name="Zhou Z."/>
            <person name="Huo F."/>
            <person name="Miao W."/>
            <person name="Ran C."/>
            <person name="Liu Y."/>
            <person name="Zhang J."/>
            <person name="Feng J."/>
            <person name="Wang M."/>
            <person name="Wang M."/>
            <person name="Wang L."/>
            <person name="Yao B."/>
        </authorList>
    </citation>
    <scope>NUCLEOTIDE SEQUENCE [LARGE SCALE GENOMIC DNA]</scope>
    <source>
        <strain evidence="1">Wuqing</strain>
    </source>
</reference>
<evidence type="ECO:0000313" key="2">
    <source>
        <dbReference type="Proteomes" id="UP000031668"/>
    </source>
</evidence>
<sequence>MQKALIRKFNPRSRSVRSEWTLPKLWPIDVPITNNHSGFDNSLPFREEASIQISRNDCEGIGEAIACKIHEPQKPCPRLTEIRPTEIHGHTVAQQQLFKSLKHPNKPCLKFSVMCDEP</sequence>
<proteinExistence type="predicted"/>
<keyword evidence="2" id="KW-1185">Reference proteome</keyword>
<protein>
    <submittedName>
        <fullName evidence="1">Uncharacterized protein</fullName>
    </submittedName>
</protein>
<evidence type="ECO:0000313" key="1">
    <source>
        <dbReference type="EMBL" id="KII72233.1"/>
    </source>
</evidence>
<dbReference type="Proteomes" id="UP000031668">
    <property type="component" value="Unassembled WGS sequence"/>
</dbReference>
<accession>A0A0C2JS35</accession>
<gene>
    <name evidence="1" type="ORF">RF11_08655</name>
</gene>